<dbReference type="EC" id="3.2.1.52" evidence="3"/>
<dbReference type="OrthoDB" id="9805821at2"/>
<dbReference type="InterPro" id="IPR001764">
    <property type="entry name" value="Glyco_hydro_3_N"/>
</dbReference>
<evidence type="ECO:0000313" key="8">
    <source>
        <dbReference type="EMBL" id="ASK63992.1"/>
    </source>
</evidence>
<feature type="compositionally biased region" description="Basic and acidic residues" evidence="6">
    <location>
        <begin position="194"/>
        <end position="204"/>
    </location>
</feature>
<feature type="region of interest" description="Disordered" evidence="6">
    <location>
        <begin position="27"/>
        <end position="54"/>
    </location>
</feature>
<keyword evidence="9" id="KW-1185">Reference proteome</keyword>
<dbReference type="InterPro" id="IPR025453">
    <property type="entry name" value="DUF4309"/>
</dbReference>
<dbReference type="PROSITE" id="PS00775">
    <property type="entry name" value="GLYCOSYL_HYDROL_F3"/>
    <property type="match status" value="1"/>
</dbReference>
<dbReference type="InterPro" id="IPR050226">
    <property type="entry name" value="NagZ_Beta-hexosaminidase"/>
</dbReference>
<protein>
    <recommendedName>
        <fullName evidence="3">beta-N-acetylhexosaminidase</fullName>
        <ecNumber evidence="3">3.2.1.52</ecNumber>
    </recommendedName>
</protein>
<dbReference type="InterPro" id="IPR019800">
    <property type="entry name" value="Glyco_hydro_3_AS"/>
</dbReference>
<dbReference type="InterPro" id="IPR017853">
    <property type="entry name" value="GH"/>
</dbReference>
<feature type="domain" description="Glycoside hydrolase family 3 N-terminal" evidence="7">
    <location>
        <begin position="218"/>
        <end position="538"/>
    </location>
</feature>
<evidence type="ECO:0000256" key="5">
    <source>
        <dbReference type="ARBA" id="ARBA00023295"/>
    </source>
</evidence>
<dbReference type="InterPro" id="IPR036962">
    <property type="entry name" value="Glyco_hydro_3_N_sf"/>
</dbReference>
<dbReference type="NCBIfam" id="NF003740">
    <property type="entry name" value="PRK05337.1"/>
    <property type="match status" value="1"/>
</dbReference>
<comment type="similarity">
    <text evidence="2">Belongs to the glycosyl hydrolase 3 family.</text>
</comment>
<dbReference type="GO" id="GO:0009254">
    <property type="term" value="P:peptidoglycan turnover"/>
    <property type="evidence" value="ECO:0007669"/>
    <property type="project" value="TreeGrafter"/>
</dbReference>
<keyword evidence="4" id="KW-0378">Hydrolase</keyword>
<dbReference type="AlphaFoldDB" id="A0A220U7P2"/>
<dbReference type="Pfam" id="PF14172">
    <property type="entry name" value="DUF4309"/>
    <property type="match status" value="1"/>
</dbReference>
<dbReference type="PANTHER" id="PTHR30480:SF13">
    <property type="entry name" value="BETA-HEXOSAMINIDASE"/>
    <property type="match status" value="1"/>
</dbReference>
<proteinExistence type="inferred from homology"/>
<feature type="compositionally biased region" description="Polar residues" evidence="6">
    <location>
        <begin position="205"/>
        <end position="216"/>
    </location>
</feature>
<reference evidence="8 9" key="1">
    <citation type="submission" date="2017-07" db="EMBL/GenBank/DDBJ databases">
        <title>Virgibacillus sp. LM2416.</title>
        <authorList>
            <person name="Tak E.J."/>
            <person name="Bae J.-W."/>
        </authorList>
    </citation>
    <scope>NUCLEOTIDE SEQUENCE [LARGE SCALE GENOMIC DNA]</scope>
    <source>
        <strain evidence="8 9">LM2416</strain>
    </source>
</reference>
<accession>A0A220U7P2</accession>
<evidence type="ECO:0000256" key="3">
    <source>
        <dbReference type="ARBA" id="ARBA00012663"/>
    </source>
</evidence>
<dbReference type="GO" id="GO:0004563">
    <property type="term" value="F:beta-N-acetylhexosaminidase activity"/>
    <property type="evidence" value="ECO:0007669"/>
    <property type="project" value="UniProtKB-EC"/>
</dbReference>
<gene>
    <name evidence="8" type="ORF">CFK37_18435</name>
</gene>
<dbReference type="SUPFAM" id="SSF51445">
    <property type="entry name" value="(Trans)glycosidases"/>
    <property type="match status" value="1"/>
</dbReference>
<dbReference type="GO" id="GO:0005975">
    <property type="term" value="P:carbohydrate metabolic process"/>
    <property type="evidence" value="ECO:0007669"/>
    <property type="project" value="InterPro"/>
</dbReference>
<dbReference type="Pfam" id="PF00933">
    <property type="entry name" value="Glyco_hydro_3"/>
    <property type="match status" value="1"/>
</dbReference>
<dbReference type="RefSeq" id="WP_089063250.1">
    <property type="nucleotide sequence ID" value="NZ_CP022315.1"/>
</dbReference>
<dbReference type="EMBL" id="CP022315">
    <property type="protein sequence ID" value="ASK63992.1"/>
    <property type="molecule type" value="Genomic_DNA"/>
</dbReference>
<evidence type="ECO:0000256" key="2">
    <source>
        <dbReference type="ARBA" id="ARBA00005336"/>
    </source>
</evidence>
<keyword evidence="5" id="KW-0326">Glycosidase</keyword>
<dbReference type="PANTHER" id="PTHR30480">
    <property type="entry name" value="BETA-HEXOSAMINIDASE-RELATED"/>
    <property type="match status" value="1"/>
</dbReference>
<dbReference type="KEGG" id="vil:CFK37_18435"/>
<evidence type="ECO:0000256" key="6">
    <source>
        <dbReference type="SAM" id="MobiDB-lite"/>
    </source>
</evidence>
<evidence type="ECO:0000256" key="1">
    <source>
        <dbReference type="ARBA" id="ARBA00001231"/>
    </source>
</evidence>
<name>A0A220U7P2_9BACI</name>
<evidence type="ECO:0000313" key="9">
    <source>
        <dbReference type="Proteomes" id="UP000198312"/>
    </source>
</evidence>
<evidence type="ECO:0000256" key="4">
    <source>
        <dbReference type="ARBA" id="ARBA00022801"/>
    </source>
</evidence>
<organism evidence="8 9">
    <name type="scientific">Virgibacillus phasianinus</name>
    <dbReference type="NCBI Taxonomy" id="2017483"/>
    <lineage>
        <taxon>Bacteria</taxon>
        <taxon>Bacillati</taxon>
        <taxon>Bacillota</taxon>
        <taxon>Bacilli</taxon>
        <taxon>Bacillales</taxon>
        <taxon>Bacillaceae</taxon>
        <taxon>Virgibacillus</taxon>
    </lineage>
</organism>
<dbReference type="Proteomes" id="UP000198312">
    <property type="component" value="Chromosome"/>
</dbReference>
<dbReference type="Gene3D" id="3.20.20.300">
    <property type="entry name" value="Glycoside hydrolase, family 3, N-terminal domain"/>
    <property type="match status" value="1"/>
</dbReference>
<comment type="catalytic activity">
    <reaction evidence="1">
        <text>Hydrolysis of terminal non-reducing N-acetyl-D-hexosamine residues in N-acetyl-beta-D-hexosaminides.</text>
        <dbReference type="EC" id="3.2.1.52"/>
    </reaction>
</comment>
<feature type="compositionally biased region" description="Basic and acidic residues" evidence="6">
    <location>
        <begin position="44"/>
        <end position="53"/>
    </location>
</feature>
<evidence type="ECO:0000259" key="7">
    <source>
        <dbReference type="Pfam" id="PF00933"/>
    </source>
</evidence>
<sequence length="570" mass="62118">MIKRITIIIIIAIIALGAAFYFNSSSGDDTKDQQADQQSKKTSPGHESKDVPKAEPTLDSIFDLAKQGKIPDSNIIVGETTVDEVQEAWGKPNGTSDTNAGLFLNYPSHGIDVGITGDIVSDLRSSQDQFTAFDLDTIESYEKPDDTHYYQDENYDQIILVYELSSGYVLKWVLPNPAGKSDNPGVDHISLSKEINRDGVHGENSDASSGKGNESMSLDEKIGQMIFSGVDGTEMTAETKNTIKNYHVGGIILFGNNIESKTQTVNFLNGMKTANAGNPYPLLLGVDEEGGSVTRMPDGIKSLPTSRSIGKLNDPDVSFNVGTILGKQMKALGFNLDFAPVLDINSNPNNPVIGDRSFGDNPNIVTRLGIQTMKGIQNEGVISVIKHFPGHGDTGVDSHLELPKVNKSYEELSKLELVPFKKAISEGADVSMVAHILLPKIDEDYPASMSKEVITGILREDYDFDGVVITDDLTMEAITDHYSVADAAVQSVKAGADLLLVAHNPNLIAEVFDELKEAVEEGEISENRIDESVERITHLKEKYQLSDEKTPIPNFQSINERVETILQKVS</sequence>
<feature type="region of interest" description="Disordered" evidence="6">
    <location>
        <begin position="194"/>
        <end position="216"/>
    </location>
</feature>